<evidence type="ECO:0000313" key="1">
    <source>
        <dbReference type="EMBL" id="EMF53898.1"/>
    </source>
</evidence>
<reference evidence="2" key="1">
    <citation type="journal article" date="2013" name="Genome Announc.">
        <title>Draft Genome Sequence of Streptomyces bottropensis ATCC 25435, a Bottromycin-Producing Actinomycete.</title>
        <authorList>
            <person name="Zhang H."/>
            <person name="Zhou W."/>
            <person name="Zhuang Y."/>
            <person name="Liang X."/>
            <person name="Liu T."/>
        </authorList>
    </citation>
    <scope>NUCLEOTIDE SEQUENCE [LARGE SCALE GENOMIC DNA]</scope>
    <source>
        <strain evidence="2">ATCC 25435</strain>
    </source>
</reference>
<protein>
    <submittedName>
        <fullName evidence="1">Uncharacterized protein</fullName>
    </submittedName>
</protein>
<gene>
    <name evidence="1" type="ORF">SBD_5442</name>
</gene>
<name>M3EXI2_9ACTN</name>
<dbReference type="AlphaFoldDB" id="M3EXI2"/>
<dbReference type="EMBL" id="KB405089">
    <property type="protein sequence ID" value="EMF53898.1"/>
    <property type="molecule type" value="Genomic_DNA"/>
</dbReference>
<organism evidence="1 2">
    <name type="scientific">Streptomyces bottropensis ATCC 25435</name>
    <dbReference type="NCBI Taxonomy" id="1054862"/>
    <lineage>
        <taxon>Bacteria</taxon>
        <taxon>Bacillati</taxon>
        <taxon>Actinomycetota</taxon>
        <taxon>Actinomycetes</taxon>
        <taxon>Kitasatosporales</taxon>
        <taxon>Streptomycetaceae</taxon>
        <taxon>Streptomyces</taxon>
    </lineage>
</organism>
<sequence length="55" mass="5653">MRACVTRPARPRPEPGYAGEGHSEVLVLLSMSPPGALLARRRTPGPGGGMADALA</sequence>
<accession>M3EXI2</accession>
<dbReference type="Proteomes" id="UP000030760">
    <property type="component" value="Unassembled WGS sequence"/>
</dbReference>
<evidence type="ECO:0000313" key="2">
    <source>
        <dbReference type="Proteomes" id="UP000030760"/>
    </source>
</evidence>
<proteinExistence type="predicted"/>